<evidence type="ECO:0000256" key="4">
    <source>
        <dbReference type="ARBA" id="ARBA00023033"/>
    </source>
</evidence>
<keyword evidence="4" id="KW-0503">Monooxygenase</keyword>
<dbReference type="PANTHER" id="PTHR13789:SF238">
    <property type="entry name" value="PUTATIVE (AFU_ORTHOLOGUE AFUA_2G01680)-RELATED"/>
    <property type="match status" value="1"/>
</dbReference>
<dbReference type="AlphaFoldDB" id="A0A9P8F248"/>
<evidence type="ECO:0000256" key="2">
    <source>
        <dbReference type="ARBA" id="ARBA00022630"/>
    </source>
</evidence>
<comment type="similarity">
    <text evidence="1">Belongs to the paxM FAD-dependent monooxygenase family.</text>
</comment>
<keyword evidence="2" id="KW-0285">Flavoprotein</keyword>
<gene>
    <name evidence="7" type="ORF">KCU98_g21714</name>
</gene>
<dbReference type="PANTHER" id="PTHR13789">
    <property type="entry name" value="MONOOXYGENASE"/>
    <property type="match status" value="1"/>
</dbReference>
<comment type="caution">
    <text evidence="7">The sequence shown here is derived from an EMBL/GenBank/DDBJ whole genome shotgun (WGS) entry which is preliminary data.</text>
</comment>
<reference evidence="7" key="2">
    <citation type="submission" date="2021-08" db="EMBL/GenBank/DDBJ databases">
        <authorList>
            <person name="Gostincar C."/>
            <person name="Sun X."/>
            <person name="Song Z."/>
            <person name="Gunde-Cimerman N."/>
        </authorList>
    </citation>
    <scope>NUCLEOTIDE SEQUENCE</scope>
    <source>
        <strain evidence="7">EXF-9298</strain>
    </source>
</reference>
<name>A0A9P8F248_AURME</name>
<evidence type="ECO:0000259" key="6">
    <source>
        <dbReference type="Pfam" id="PF00890"/>
    </source>
</evidence>
<dbReference type="SUPFAM" id="SSF51905">
    <property type="entry name" value="FAD/NAD(P)-binding domain"/>
    <property type="match status" value="1"/>
</dbReference>
<dbReference type="Proteomes" id="UP000729357">
    <property type="component" value="Unassembled WGS sequence"/>
</dbReference>
<protein>
    <recommendedName>
        <fullName evidence="6">FAD-dependent oxidoreductase 2 FAD-binding domain-containing protein</fullName>
    </recommendedName>
</protein>
<evidence type="ECO:0000256" key="5">
    <source>
        <dbReference type="SAM" id="Phobius"/>
    </source>
</evidence>
<accession>A0A9P8F248</accession>
<dbReference type="InterPro" id="IPR036188">
    <property type="entry name" value="FAD/NAD-bd_sf"/>
</dbReference>
<proteinExistence type="inferred from homology"/>
<evidence type="ECO:0000313" key="8">
    <source>
        <dbReference type="Proteomes" id="UP000729357"/>
    </source>
</evidence>
<keyword evidence="5" id="KW-0812">Transmembrane</keyword>
<keyword evidence="5" id="KW-1133">Transmembrane helix</keyword>
<dbReference type="Gene3D" id="3.50.50.60">
    <property type="entry name" value="FAD/NAD(P)-binding domain"/>
    <property type="match status" value="1"/>
</dbReference>
<evidence type="ECO:0000256" key="3">
    <source>
        <dbReference type="ARBA" id="ARBA00023002"/>
    </source>
</evidence>
<dbReference type="EMBL" id="JAHFXS010007787">
    <property type="protein sequence ID" value="KAG9923997.1"/>
    <property type="molecule type" value="Genomic_DNA"/>
</dbReference>
<feature type="non-terminal residue" evidence="7">
    <location>
        <position position="1"/>
    </location>
</feature>
<keyword evidence="8" id="KW-1185">Reference proteome</keyword>
<dbReference type="InterPro" id="IPR050493">
    <property type="entry name" value="FAD-dep_Monooxygenase_BioMet"/>
</dbReference>
<dbReference type="GO" id="GO:0004497">
    <property type="term" value="F:monooxygenase activity"/>
    <property type="evidence" value="ECO:0007669"/>
    <property type="project" value="UniProtKB-KW"/>
</dbReference>
<evidence type="ECO:0000313" key="7">
    <source>
        <dbReference type="EMBL" id="KAG9923997.1"/>
    </source>
</evidence>
<keyword evidence="3" id="KW-0560">Oxidoreductase</keyword>
<organism evidence="7 8">
    <name type="scientific">Aureobasidium melanogenum</name>
    <name type="common">Aureobasidium pullulans var. melanogenum</name>
    <dbReference type="NCBI Taxonomy" id="46634"/>
    <lineage>
        <taxon>Eukaryota</taxon>
        <taxon>Fungi</taxon>
        <taxon>Dikarya</taxon>
        <taxon>Ascomycota</taxon>
        <taxon>Pezizomycotina</taxon>
        <taxon>Dothideomycetes</taxon>
        <taxon>Dothideomycetidae</taxon>
        <taxon>Dothideales</taxon>
        <taxon>Saccotheciaceae</taxon>
        <taxon>Aureobasidium</taxon>
    </lineage>
</organism>
<feature type="domain" description="FAD-dependent oxidoreductase 2 FAD-binding" evidence="6">
    <location>
        <begin position="10"/>
        <end position="42"/>
    </location>
</feature>
<keyword evidence="5" id="KW-0472">Membrane</keyword>
<evidence type="ECO:0000256" key="1">
    <source>
        <dbReference type="ARBA" id="ARBA00007992"/>
    </source>
</evidence>
<reference evidence="7" key="1">
    <citation type="journal article" date="2021" name="J Fungi (Basel)">
        <title>Virulence traits and population genomics of the black yeast Aureobasidium melanogenum.</title>
        <authorList>
            <person name="Cernosa A."/>
            <person name="Sun X."/>
            <person name="Gostincar C."/>
            <person name="Fang C."/>
            <person name="Gunde-Cimerman N."/>
            <person name="Song Z."/>
        </authorList>
    </citation>
    <scope>NUCLEOTIDE SEQUENCE</scope>
    <source>
        <strain evidence="7">EXF-9298</strain>
    </source>
</reference>
<dbReference type="Pfam" id="PF00890">
    <property type="entry name" value="FAD_binding_2"/>
    <property type="match status" value="1"/>
</dbReference>
<feature type="transmembrane region" description="Helical" evidence="5">
    <location>
        <begin position="12"/>
        <end position="31"/>
    </location>
</feature>
<sequence>MPSATSSSLDIIVIGAGLGGLAAAISCALGGHNVTVLEQARELAEIGAGLQITPNASRLFQQWGIDKVLEPLAAEPTFLAVHRYSDGKVLALQQDFDKKIRAKYGAPF</sequence>
<dbReference type="InterPro" id="IPR003953">
    <property type="entry name" value="FAD-dep_OxRdtase_2_FAD-bd"/>
</dbReference>